<feature type="compositionally biased region" description="Low complexity" evidence="2">
    <location>
        <begin position="122"/>
        <end position="141"/>
    </location>
</feature>
<dbReference type="EMBL" id="JALNTZ010000001">
    <property type="protein sequence ID" value="KAJ3665499.1"/>
    <property type="molecule type" value="Genomic_DNA"/>
</dbReference>
<sequence length="222" mass="25432">MSTPIGRKKTLTFTESKVLVFDMAFSHKCVFAFISALFFHLASSQFNPTILQDSRDLPKVDGTFGFLYRTEDGIAHAAKGDSNGVIHGRFSYTDPTGLKVNYNYNAGSRVAPGYSEPPSSGQYQQPKAQQQQPKPQYQQPQPRREEYREPPQYDYEETPQYVEPEPQYVPRTRPSARTQQSRPSSRAQYSAQYRQPVQSPPAQRRTRPVYSTHNDVYDDYSN</sequence>
<protein>
    <submittedName>
        <fullName evidence="3">Uncharacterized protein</fullName>
    </submittedName>
</protein>
<name>A0AA38MRX1_9CUCU</name>
<dbReference type="AlphaFoldDB" id="A0AA38MRX1"/>
<feature type="compositionally biased region" description="Polar residues" evidence="2">
    <location>
        <begin position="175"/>
        <end position="201"/>
    </location>
</feature>
<proteinExistence type="predicted"/>
<dbReference type="GO" id="GO:0042302">
    <property type="term" value="F:structural constituent of cuticle"/>
    <property type="evidence" value="ECO:0007669"/>
    <property type="project" value="UniProtKB-UniRule"/>
</dbReference>
<reference evidence="3" key="1">
    <citation type="journal article" date="2023" name="G3 (Bethesda)">
        <title>Whole genome assemblies of Zophobas morio and Tenebrio molitor.</title>
        <authorList>
            <person name="Kaur S."/>
            <person name="Stinson S.A."/>
            <person name="diCenzo G.C."/>
        </authorList>
    </citation>
    <scope>NUCLEOTIDE SEQUENCE</scope>
    <source>
        <strain evidence="3">QUZm001</strain>
    </source>
</reference>
<gene>
    <name evidence="3" type="ORF">Zmor_000992</name>
</gene>
<keyword evidence="1" id="KW-0193">Cuticle</keyword>
<dbReference type="InterPro" id="IPR000618">
    <property type="entry name" value="Insect_cuticle"/>
</dbReference>
<evidence type="ECO:0000313" key="4">
    <source>
        <dbReference type="Proteomes" id="UP001168821"/>
    </source>
</evidence>
<evidence type="ECO:0000313" key="3">
    <source>
        <dbReference type="EMBL" id="KAJ3665499.1"/>
    </source>
</evidence>
<keyword evidence="4" id="KW-1185">Reference proteome</keyword>
<dbReference type="Pfam" id="PF00379">
    <property type="entry name" value="Chitin_bind_4"/>
    <property type="match status" value="1"/>
</dbReference>
<feature type="compositionally biased region" description="Basic and acidic residues" evidence="2">
    <location>
        <begin position="142"/>
        <end position="151"/>
    </location>
</feature>
<evidence type="ECO:0000256" key="2">
    <source>
        <dbReference type="SAM" id="MobiDB-lite"/>
    </source>
</evidence>
<comment type="caution">
    <text evidence="3">The sequence shown here is derived from an EMBL/GenBank/DDBJ whole genome shotgun (WGS) entry which is preliminary data.</text>
</comment>
<feature type="region of interest" description="Disordered" evidence="2">
    <location>
        <begin position="109"/>
        <end position="222"/>
    </location>
</feature>
<evidence type="ECO:0000256" key="1">
    <source>
        <dbReference type="PROSITE-ProRule" id="PRU00497"/>
    </source>
</evidence>
<accession>A0AA38MRX1</accession>
<dbReference type="Proteomes" id="UP001168821">
    <property type="component" value="Unassembled WGS sequence"/>
</dbReference>
<organism evidence="3 4">
    <name type="scientific">Zophobas morio</name>
    <dbReference type="NCBI Taxonomy" id="2755281"/>
    <lineage>
        <taxon>Eukaryota</taxon>
        <taxon>Metazoa</taxon>
        <taxon>Ecdysozoa</taxon>
        <taxon>Arthropoda</taxon>
        <taxon>Hexapoda</taxon>
        <taxon>Insecta</taxon>
        <taxon>Pterygota</taxon>
        <taxon>Neoptera</taxon>
        <taxon>Endopterygota</taxon>
        <taxon>Coleoptera</taxon>
        <taxon>Polyphaga</taxon>
        <taxon>Cucujiformia</taxon>
        <taxon>Tenebrionidae</taxon>
        <taxon>Zophobas</taxon>
    </lineage>
</organism>
<dbReference type="PROSITE" id="PS51155">
    <property type="entry name" value="CHIT_BIND_RR_2"/>
    <property type="match status" value="1"/>
</dbReference>